<dbReference type="AlphaFoldDB" id="A0A9E7N9X5"/>
<keyword evidence="2" id="KW-1133">Transmembrane helix</keyword>
<dbReference type="KEGG" id="sawl:NGM29_17510"/>
<dbReference type="Pfam" id="PF23997">
    <property type="entry name" value="DUF7315"/>
    <property type="match status" value="1"/>
</dbReference>
<evidence type="ECO:0000256" key="1">
    <source>
        <dbReference type="SAM" id="MobiDB-lite"/>
    </source>
</evidence>
<feature type="domain" description="DUF7315" evidence="3">
    <location>
        <begin position="52"/>
        <end position="136"/>
    </location>
</feature>
<sequence>MSGSESGSDPPAEEVRTGQREGGLEDGSGDKSKSEREENAKEGPRVGASGQREIVVPMRLYKTITVFSTLLAVIGILGGFVVLDVATDRAQAAASDVSIGLALLGVALIACGAGAYAFSTRFRTAGMGNAKDDADEGSHNG</sequence>
<protein>
    <recommendedName>
        <fullName evidence="3">DUF7315 domain-containing protein</fullName>
    </recommendedName>
</protein>
<feature type="compositionally biased region" description="Basic and acidic residues" evidence="1">
    <location>
        <begin position="13"/>
        <end position="44"/>
    </location>
</feature>
<keyword evidence="5" id="KW-1185">Reference proteome</keyword>
<keyword evidence="2" id="KW-0472">Membrane</keyword>
<organism evidence="4 5">
    <name type="scientific">Natronosalvus rutilus</name>
    <dbReference type="NCBI Taxonomy" id="2953753"/>
    <lineage>
        <taxon>Archaea</taxon>
        <taxon>Methanobacteriati</taxon>
        <taxon>Methanobacteriota</taxon>
        <taxon>Stenosarchaea group</taxon>
        <taxon>Halobacteria</taxon>
        <taxon>Halobacteriales</taxon>
        <taxon>Natrialbaceae</taxon>
        <taxon>Natronosalvus</taxon>
    </lineage>
</organism>
<keyword evidence="2" id="KW-0812">Transmembrane</keyword>
<name>A0A9E7N9X5_9EURY</name>
<evidence type="ECO:0000313" key="4">
    <source>
        <dbReference type="EMBL" id="UTF53541.1"/>
    </source>
</evidence>
<feature type="region of interest" description="Disordered" evidence="1">
    <location>
        <begin position="1"/>
        <end position="49"/>
    </location>
</feature>
<dbReference type="InterPro" id="IPR055739">
    <property type="entry name" value="DUF7315"/>
</dbReference>
<feature type="transmembrane region" description="Helical" evidence="2">
    <location>
        <begin position="97"/>
        <end position="118"/>
    </location>
</feature>
<evidence type="ECO:0000256" key="2">
    <source>
        <dbReference type="SAM" id="Phobius"/>
    </source>
</evidence>
<evidence type="ECO:0000259" key="3">
    <source>
        <dbReference type="Pfam" id="PF23997"/>
    </source>
</evidence>
<accession>A0A9E7N9X5</accession>
<feature type="transmembrane region" description="Helical" evidence="2">
    <location>
        <begin position="64"/>
        <end position="85"/>
    </location>
</feature>
<reference evidence="4" key="1">
    <citation type="submission" date="2022-06" db="EMBL/GenBank/DDBJ databases">
        <title>Diverse halophilic archaea isolated from saline environments.</title>
        <authorList>
            <person name="Cui H.-L."/>
        </authorList>
    </citation>
    <scope>NUCLEOTIDE SEQUENCE</scope>
    <source>
        <strain evidence="4">WLHS1</strain>
    </source>
</reference>
<dbReference type="Proteomes" id="UP001056855">
    <property type="component" value="Chromosome"/>
</dbReference>
<dbReference type="EMBL" id="CP100355">
    <property type="protein sequence ID" value="UTF53541.1"/>
    <property type="molecule type" value="Genomic_DNA"/>
</dbReference>
<gene>
    <name evidence="4" type="ORF">NGM29_17510</name>
</gene>
<evidence type="ECO:0000313" key="5">
    <source>
        <dbReference type="Proteomes" id="UP001056855"/>
    </source>
</evidence>
<proteinExistence type="predicted"/>